<comment type="caution">
    <text evidence="7">The sequence shown here is derived from an EMBL/GenBank/DDBJ whole genome shotgun (WGS) entry which is preliminary data.</text>
</comment>
<organism evidence="7 8">
    <name type="scientific">Fusarium oxysporum</name>
    <name type="common">Fusarium vascular wilt</name>
    <dbReference type="NCBI Taxonomy" id="5507"/>
    <lineage>
        <taxon>Eukaryota</taxon>
        <taxon>Fungi</taxon>
        <taxon>Dikarya</taxon>
        <taxon>Ascomycota</taxon>
        <taxon>Pezizomycotina</taxon>
        <taxon>Sordariomycetes</taxon>
        <taxon>Hypocreomycetidae</taxon>
        <taxon>Hypocreales</taxon>
        <taxon>Nectriaceae</taxon>
        <taxon>Fusarium</taxon>
        <taxon>Fusarium oxysporum species complex</taxon>
    </lineage>
</organism>
<dbReference type="GO" id="GO:0016020">
    <property type="term" value="C:membrane"/>
    <property type="evidence" value="ECO:0007669"/>
    <property type="project" value="UniProtKB-SubCell"/>
</dbReference>
<evidence type="ECO:0000256" key="5">
    <source>
        <dbReference type="SAM" id="MobiDB-lite"/>
    </source>
</evidence>
<keyword evidence="4 6" id="KW-0472">Membrane</keyword>
<feature type="compositionally biased region" description="Polar residues" evidence="5">
    <location>
        <begin position="39"/>
        <end position="56"/>
    </location>
</feature>
<feature type="region of interest" description="Disordered" evidence="5">
    <location>
        <begin position="39"/>
        <end position="74"/>
    </location>
</feature>
<dbReference type="EMBL" id="MRCY01000869">
    <property type="protein sequence ID" value="RKK77676.1"/>
    <property type="molecule type" value="Genomic_DNA"/>
</dbReference>
<dbReference type="AlphaFoldDB" id="A0A420NBM6"/>
<dbReference type="SUPFAM" id="SSF144083">
    <property type="entry name" value="Magnesium transport protein CorA, transmembrane region"/>
    <property type="match status" value="1"/>
</dbReference>
<reference evidence="7 8" key="1">
    <citation type="journal article" date="2018" name="Sci. Rep.">
        <title>Characterisation of pathogen-specific regions and novel effector candidates in Fusarium oxysporum f. sp. cepae.</title>
        <authorList>
            <person name="Armitage A.D."/>
            <person name="Taylor A."/>
            <person name="Sobczyk M.K."/>
            <person name="Baxter L."/>
            <person name="Greenfield B.P."/>
            <person name="Bates H.J."/>
            <person name="Wilson F."/>
            <person name="Jackson A.C."/>
            <person name="Ott S."/>
            <person name="Harrison R.J."/>
            <person name="Clarkson J.P."/>
        </authorList>
    </citation>
    <scope>NUCLEOTIDE SEQUENCE [LARGE SCALE GENOMIC DNA]</scope>
    <source>
        <strain evidence="7 8">Fo_A28</strain>
    </source>
</reference>
<dbReference type="Proteomes" id="UP000285860">
    <property type="component" value="Unassembled WGS sequence"/>
</dbReference>
<feature type="transmembrane region" description="Helical" evidence="6">
    <location>
        <begin position="715"/>
        <end position="737"/>
    </location>
</feature>
<feature type="non-terminal residue" evidence="7">
    <location>
        <position position="744"/>
    </location>
</feature>
<dbReference type="GO" id="GO:0046873">
    <property type="term" value="F:metal ion transmembrane transporter activity"/>
    <property type="evidence" value="ECO:0007669"/>
    <property type="project" value="InterPro"/>
</dbReference>
<evidence type="ECO:0000256" key="4">
    <source>
        <dbReference type="ARBA" id="ARBA00023136"/>
    </source>
</evidence>
<evidence type="ECO:0000256" key="3">
    <source>
        <dbReference type="ARBA" id="ARBA00022989"/>
    </source>
</evidence>
<evidence type="ECO:0000313" key="8">
    <source>
        <dbReference type="Proteomes" id="UP000285860"/>
    </source>
</evidence>
<sequence length="744" mass="84664">MDVEPASPLLKRALSSPQLRLSTGVLGLAREASSDLTAVVASNSKSTDPEAASNSKEPSRDSPKLPTTQTTQTTPEIARLVSKSKAKSPGFDFEQHYGVSRKSAGEVLNEILQDLLNYKNIHNWDDKLVTTPFAALTATVRSYYNEKPGHLNSLLEDAVVDEVLTANGVSSRPSIKAEMANIDAHLFFTKVSLGPLTNPKSQGFTHEGLTRSRTCPREGRQQLRNRRPFQLRPNEDYGFIRAFIERHLSLRCVQKVPYHWQQISPPQMDASRQQCYKRVTISCHLSYLTLDSDSQDAADTKESIDREAVFPFGHKTKDHHDDLPNSHQSLFRASSSVLLTLAEPVESKSHEEETSLLRNPEALWTVIVLNSPSNLGYDHEPAQYLTPIAQYVRGMASSVVTQRNNAQGIYDAVKGHLADNEGDGMFDDKNFTKSMLYHWAVQACDELAESISSSLRFLRKTLETNVKKLCTDAHVYEKLGIEYWMQRMDEELFALEDLESQIIALRGRVQENRHALHGVTAVLEARLASQQSERMKTLAYLATIYLPLTSTASLYSMSVLPKSANFPSFFVVLAISLVLTILLGLQLPSLLAKWFYVTRTWPPRARQAIKRTNMSFQRPEWTRIPYIQGYVDILNPTIDLDPRLRNPPDHWSETVQDSLLFYITWFIFRRLPVLVLHHFLSNEVNFPVYQWFLYQHRHNPRMKIYYHWAFFIRDFVRAILLPAWVVIGGAFLCYLIIQDVLGVV</sequence>
<name>A0A420NBM6_FUSOX</name>
<dbReference type="VEuPathDB" id="FungiDB:FOZG_18512"/>
<protein>
    <submittedName>
        <fullName evidence="7">Uncharacterized protein</fullName>
    </submittedName>
</protein>
<proteinExistence type="predicted"/>
<evidence type="ECO:0000313" key="7">
    <source>
        <dbReference type="EMBL" id="RKK77676.1"/>
    </source>
</evidence>
<evidence type="ECO:0000256" key="1">
    <source>
        <dbReference type="ARBA" id="ARBA00004141"/>
    </source>
</evidence>
<accession>A0A420NBM6</accession>
<gene>
    <name evidence="7" type="ORF">BFJ68_g17951</name>
</gene>
<dbReference type="InterPro" id="IPR002523">
    <property type="entry name" value="MgTranspt_CorA/ZnTranspt_ZntB"/>
</dbReference>
<feature type="transmembrane region" description="Helical" evidence="6">
    <location>
        <begin position="538"/>
        <end position="557"/>
    </location>
</feature>
<evidence type="ECO:0000256" key="6">
    <source>
        <dbReference type="SAM" id="Phobius"/>
    </source>
</evidence>
<comment type="subcellular location">
    <subcellularLocation>
        <location evidence="1">Membrane</location>
        <topology evidence="1">Multi-pass membrane protein</topology>
    </subcellularLocation>
</comment>
<keyword evidence="3 6" id="KW-1133">Transmembrane helix</keyword>
<feature type="transmembrane region" description="Helical" evidence="6">
    <location>
        <begin position="569"/>
        <end position="596"/>
    </location>
</feature>
<keyword evidence="2 6" id="KW-0812">Transmembrane</keyword>
<evidence type="ECO:0000256" key="2">
    <source>
        <dbReference type="ARBA" id="ARBA00022692"/>
    </source>
</evidence>
<dbReference type="Gene3D" id="1.20.58.340">
    <property type="entry name" value="Magnesium transport protein CorA, transmembrane region"/>
    <property type="match status" value="1"/>
</dbReference>
<dbReference type="InterPro" id="IPR045863">
    <property type="entry name" value="CorA_TM1_TM2"/>
</dbReference>
<dbReference type="Pfam" id="PF01544">
    <property type="entry name" value="CorA"/>
    <property type="match status" value="1"/>
</dbReference>